<dbReference type="PROSITE" id="PS00710">
    <property type="entry name" value="PGM_PMM"/>
    <property type="match status" value="1"/>
</dbReference>
<dbReference type="InterPro" id="IPR005843">
    <property type="entry name" value="A-D-PHexomutase_C"/>
</dbReference>
<keyword evidence="4 7" id="KW-0479">Metal-binding</keyword>
<dbReference type="InterPro" id="IPR005844">
    <property type="entry name" value="A-D-PHexomutase_a/b/a-I"/>
</dbReference>
<keyword evidence="5 7" id="KW-0460">Magnesium</keyword>
<name>A0ABY6DRG0_9NEIS</name>
<feature type="domain" description="Alpha-D-phosphohexomutase alpha/beta/alpha" evidence="11">
    <location>
        <begin position="261"/>
        <end position="369"/>
    </location>
</feature>
<comment type="similarity">
    <text evidence="2 7">Belongs to the phosphohexose mutase family.</text>
</comment>
<evidence type="ECO:0000256" key="5">
    <source>
        <dbReference type="ARBA" id="ARBA00022842"/>
    </source>
</evidence>
<feature type="domain" description="Alpha-D-phosphohexomutase C-terminal" evidence="8">
    <location>
        <begin position="376"/>
        <end position="448"/>
    </location>
</feature>
<dbReference type="Pfam" id="PF02879">
    <property type="entry name" value="PGM_PMM_II"/>
    <property type="match status" value="1"/>
</dbReference>
<evidence type="ECO:0000313" key="12">
    <source>
        <dbReference type="EMBL" id="UXY16298.1"/>
    </source>
</evidence>
<dbReference type="Pfam" id="PF02878">
    <property type="entry name" value="PGM_PMM_I"/>
    <property type="match status" value="1"/>
</dbReference>
<dbReference type="RefSeq" id="WP_263125754.1">
    <property type="nucleotide sequence ID" value="NZ_CP106753.1"/>
</dbReference>
<evidence type="ECO:0000256" key="2">
    <source>
        <dbReference type="ARBA" id="ARBA00010231"/>
    </source>
</evidence>
<dbReference type="InterPro" id="IPR036900">
    <property type="entry name" value="A-D-PHexomutase_C_sf"/>
</dbReference>
<evidence type="ECO:0000259" key="10">
    <source>
        <dbReference type="Pfam" id="PF02879"/>
    </source>
</evidence>
<evidence type="ECO:0000259" key="9">
    <source>
        <dbReference type="Pfam" id="PF02878"/>
    </source>
</evidence>
<dbReference type="Pfam" id="PF00408">
    <property type="entry name" value="PGM_PMM_IV"/>
    <property type="match status" value="1"/>
</dbReference>
<dbReference type="GO" id="GO:0004615">
    <property type="term" value="F:phosphomannomutase activity"/>
    <property type="evidence" value="ECO:0007669"/>
    <property type="project" value="UniProtKB-EC"/>
</dbReference>
<dbReference type="InterPro" id="IPR005841">
    <property type="entry name" value="Alpha-D-phosphohexomutase_SF"/>
</dbReference>
<evidence type="ECO:0000256" key="7">
    <source>
        <dbReference type="RuleBase" id="RU004326"/>
    </source>
</evidence>
<evidence type="ECO:0000256" key="4">
    <source>
        <dbReference type="ARBA" id="ARBA00022723"/>
    </source>
</evidence>
<dbReference type="InterPro" id="IPR005845">
    <property type="entry name" value="A-D-PHexomutase_a/b/a-II"/>
</dbReference>
<dbReference type="InterPro" id="IPR016066">
    <property type="entry name" value="A-D-PHexomutase_CS"/>
</dbReference>
<dbReference type="PANTHER" id="PTHR43771">
    <property type="entry name" value="PHOSPHOMANNOMUTASE"/>
    <property type="match status" value="1"/>
</dbReference>
<feature type="domain" description="Alpha-D-phosphohexomutase alpha/beta/alpha" evidence="10">
    <location>
        <begin position="151"/>
        <end position="256"/>
    </location>
</feature>
<sequence>MAKLGCFTAYDIRGRIGDTLSDEIAYRIGRAYCDVLQPRTVVIGGDSRLSTPVLKRALARGLAEGGCDVLDLGLTGTEEIYFATWHLNVDGGIEVTASHNPAEFNGMKLVRAGAVPISGDSGLHDIQRCAEQGDFRIAPRRGTLRATSVLDAYVDCVLGFIDPAALRPLKVVVNAGHGAAGHAVDALAARLARLGAPLALIRLQHEPDGRFPHGVPNPMLPQQRAATADAVRQLGADFGVAWDGDFDRCFLFDEQGAFVEGYYLVGLLAQALLRRHPGERIIHDPRLIWNTQAQVAEAGGIAIQSKTGHAFIKERMREENALYGGEMSGHHYFRDFAYCDSGMIPWLMIAELICQQRQPLSALLAERIAAFPVSGEINLTVADTDAALERIRATFGHEARSIDQTDGLSLDTGLWRCNVRRSNTEPLLRLNVETRGDPALLQQMTERLLALLGGR</sequence>
<evidence type="ECO:0000256" key="3">
    <source>
        <dbReference type="ARBA" id="ARBA00022553"/>
    </source>
</evidence>
<feature type="domain" description="Alpha-D-phosphohexomutase alpha/beta/alpha" evidence="9">
    <location>
        <begin position="7"/>
        <end position="135"/>
    </location>
</feature>
<dbReference type="Gene3D" id="3.40.120.10">
    <property type="entry name" value="Alpha-D-Glucose-1,6-Bisphosphate, subunit A, domain 3"/>
    <property type="match status" value="3"/>
</dbReference>
<dbReference type="Pfam" id="PF02880">
    <property type="entry name" value="PGM_PMM_III"/>
    <property type="match status" value="1"/>
</dbReference>
<dbReference type="InterPro" id="IPR016055">
    <property type="entry name" value="A-D-PHexomutase_a/b/a-I/II/III"/>
</dbReference>
<keyword evidence="6 12" id="KW-0413">Isomerase</keyword>
<organism evidence="12 13">
    <name type="scientific">Chitiniphilus purpureus</name>
    <dbReference type="NCBI Taxonomy" id="2981137"/>
    <lineage>
        <taxon>Bacteria</taxon>
        <taxon>Pseudomonadati</taxon>
        <taxon>Pseudomonadota</taxon>
        <taxon>Betaproteobacteria</taxon>
        <taxon>Neisseriales</taxon>
        <taxon>Chitinibacteraceae</taxon>
        <taxon>Chitiniphilus</taxon>
    </lineage>
</organism>
<dbReference type="PANTHER" id="PTHR43771:SF1">
    <property type="entry name" value="PHOSPHOMANNOMUTASE"/>
    <property type="match status" value="1"/>
</dbReference>
<gene>
    <name evidence="12" type="ORF">N8I74_04570</name>
</gene>
<evidence type="ECO:0000256" key="1">
    <source>
        <dbReference type="ARBA" id="ARBA00001946"/>
    </source>
</evidence>
<dbReference type="EC" id="5.4.2.8" evidence="12"/>
<dbReference type="CDD" id="cd03089">
    <property type="entry name" value="PMM_PGM"/>
    <property type="match status" value="1"/>
</dbReference>
<evidence type="ECO:0000256" key="6">
    <source>
        <dbReference type="ARBA" id="ARBA00023235"/>
    </source>
</evidence>
<accession>A0ABY6DRG0</accession>
<evidence type="ECO:0000259" key="11">
    <source>
        <dbReference type="Pfam" id="PF02880"/>
    </source>
</evidence>
<dbReference type="Gene3D" id="3.30.310.50">
    <property type="entry name" value="Alpha-D-phosphohexomutase, C-terminal domain"/>
    <property type="match status" value="1"/>
</dbReference>
<dbReference type="InterPro" id="IPR005846">
    <property type="entry name" value="A-D-PHexomutase_a/b/a-III"/>
</dbReference>
<dbReference type="SUPFAM" id="SSF53738">
    <property type="entry name" value="Phosphoglucomutase, first 3 domains"/>
    <property type="match status" value="3"/>
</dbReference>
<evidence type="ECO:0000313" key="13">
    <source>
        <dbReference type="Proteomes" id="UP001061302"/>
    </source>
</evidence>
<dbReference type="PRINTS" id="PR00509">
    <property type="entry name" value="PGMPMM"/>
</dbReference>
<evidence type="ECO:0000259" key="8">
    <source>
        <dbReference type="Pfam" id="PF00408"/>
    </source>
</evidence>
<proteinExistence type="inferred from homology"/>
<dbReference type="EMBL" id="CP106753">
    <property type="protein sequence ID" value="UXY16298.1"/>
    <property type="molecule type" value="Genomic_DNA"/>
</dbReference>
<keyword evidence="3" id="KW-0597">Phosphoprotein</keyword>
<comment type="cofactor">
    <cofactor evidence="1">
        <name>Mg(2+)</name>
        <dbReference type="ChEBI" id="CHEBI:18420"/>
    </cofactor>
</comment>
<protein>
    <submittedName>
        <fullName evidence="12">Phosphomannomutase CpsG</fullName>
        <ecNumber evidence="12">5.4.2.8</ecNumber>
    </submittedName>
</protein>
<dbReference type="SUPFAM" id="SSF55957">
    <property type="entry name" value="Phosphoglucomutase, C-terminal domain"/>
    <property type="match status" value="1"/>
</dbReference>
<keyword evidence="13" id="KW-1185">Reference proteome</keyword>
<dbReference type="Proteomes" id="UP001061302">
    <property type="component" value="Chromosome"/>
</dbReference>
<reference evidence="12" key="1">
    <citation type="submission" date="2022-10" db="EMBL/GenBank/DDBJ databases">
        <title>Chitiniphilus purpureus sp. nov., a novel chitin-degrading bacterium isolated from crawfish pond sediment.</title>
        <authorList>
            <person name="Li K."/>
        </authorList>
    </citation>
    <scope>NUCLEOTIDE SEQUENCE</scope>
    <source>
        <strain evidence="12">CD1</strain>
    </source>
</reference>